<evidence type="ECO:0000256" key="8">
    <source>
        <dbReference type="SAM" id="Coils"/>
    </source>
</evidence>
<keyword evidence="13" id="KW-1185">Reference proteome</keyword>
<dbReference type="GO" id="GO:0005774">
    <property type="term" value="C:vacuolar membrane"/>
    <property type="evidence" value="ECO:0007669"/>
    <property type="project" value="UniProtKB-SubCell"/>
</dbReference>
<dbReference type="Pfam" id="PF10377">
    <property type="entry name" value="ATG11"/>
    <property type="match status" value="1"/>
</dbReference>
<sequence>MSLQIAVAHTGQRLDADPVGFNSVDALKHWISRATEIPPEHQILLTPRGKHVKLQALLTESTVSPTPLPDSFTPDDPPDTLSSHTDLRAWQTLFQARRDWAFAVLHKSQSMSQIASQHFAEQATIEKGTHIAVGNHESHIRGLEQKHQAAKEWFEGVEKEAADNLRRLDGDFGQLAAIPAKAEFVQFLAKDVRSTHATQAAQANRKTAPNRTTSLQEFLDVETVKKATGVSRRVRESFGKRMEAMKTQLERIGTDYNELLGAVGQSQSRSLVDDTEEPMRLYNEIDAVAKKVESDFEHVMGLPANSKSVAQVSKMALLHTRNFLPAIKEYCTEMSDLVRRSVEQKNYAVRNAVESMRGISDIESIISSLNSELESISIPEEGVAAFELISLVSRLPYVYGTLLVEAVRRREWMEKMQRDTSSLAEEMATFQEEEERRRKRWLKPIADVINLEAVQGNLLGFEMNVQPEKNNWPAVTREDLQDYLKSLQGLEGQNTEADALNQAMRDLDRPTKQQIKRAKNFKMGSVHEPAFGKGSQLMLRGDDELRVLREVNSKLEDELKGSKSRVRRLEDLLHRQSHVSRLSIGGGLPSFGPQSPADPTTPTVEAPSPMPLAEHSRRSSDDKRRIVRLEQELAAEKEARATVEKEVQTKKDEDAELQRQVEEAVSTKEAIMENMKAQQKEFADERRSLEQEIHAYKGKIEEAEDELDRVLGSRDNERTGVDTKIQELVSEIERIRNEAAEQSKVASKQIAELQAELDKHKEADTQRHEALSLVFNHLSPDGSLEHLALRSFDYQQELQQAVAMAKTENENARARAQQQATELKSDLAKEEAEAAKVASITEELEEERDHLRDLRTKFAEGETGSEALRKRVEEEEEKVGRLQVKLAESESHANSLDVELTHLQKRVLKYEELDSSRIHERLLRAKDLSKRLYSQQDRLMRLVEALGFVITYEDGTMVLQRASKIGSSTIIGGETNGPPRSATTPSPTPLKQRLEEYADLSFLQWAESASYEEEDRRYHDLIDTLNRFDLDTFSEAVAKRMRDMEHTARKWQREARAYPHEKIAYRSFKEGDLALFLPTRNQATRPWAAFNQDSHRLHGREWLVARISKVEERIVDLSKTMDTAARASLDGRSIASNSAVSFEDDNPFELSDGLRWYLLDAAEEKPGAPGTPGLGKTTVASARSSNDPAKTLGKSLDSRRSSGTSRKSVPVVGRNSTEVVVPGENAEGASPAAGPGPSHLRESESPGEATGVDRLLEGQDEVRKDLLWGP</sequence>
<keyword evidence="4 7" id="KW-0653">Protein transport</keyword>
<evidence type="ECO:0000313" key="13">
    <source>
        <dbReference type="Proteomes" id="UP000800094"/>
    </source>
</evidence>
<feature type="domain" description="Autophagy protein ATG17-like" evidence="10">
    <location>
        <begin position="80"/>
        <end position="448"/>
    </location>
</feature>
<keyword evidence="6 8" id="KW-0175">Coiled coil</keyword>
<evidence type="ECO:0000313" key="12">
    <source>
        <dbReference type="EMBL" id="KAF2244292.1"/>
    </source>
</evidence>
<dbReference type="PANTHER" id="PTHR13222">
    <property type="entry name" value="RB1-INDUCIBLE COILED-COIL"/>
    <property type="match status" value="1"/>
</dbReference>
<keyword evidence="7" id="KW-0472">Membrane</keyword>
<dbReference type="OrthoDB" id="447953at2759"/>
<keyword evidence="3 7" id="KW-0813">Transport</keyword>
<dbReference type="RefSeq" id="XP_033679296.1">
    <property type="nucleotide sequence ID" value="XM_033831176.1"/>
</dbReference>
<evidence type="ECO:0000256" key="9">
    <source>
        <dbReference type="SAM" id="MobiDB-lite"/>
    </source>
</evidence>
<dbReference type="InterPro" id="IPR040040">
    <property type="entry name" value="ATG11"/>
</dbReference>
<evidence type="ECO:0000256" key="7">
    <source>
        <dbReference type="RuleBase" id="RU367075"/>
    </source>
</evidence>
<dbReference type="GO" id="GO:0015031">
    <property type="term" value="P:protein transport"/>
    <property type="evidence" value="ECO:0007669"/>
    <property type="project" value="UniProtKB-KW"/>
</dbReference>
<feature type="compositionally biased region" description="Low complexity" evidence="9">
    <location>
        <begin position="1222"/>
        <end position="1238"/>
    </location>
</feature>
<dbReference type="PANTHER" id="PTHR13222:SF1">
    <property type="entry name" value="RB1-INDUCIBLE COILED-COIL PROTEIN 1"/>
    <property type="match status" value="1"/>
</dbReference>
<evidence type="ECO:0000256" key="3">
    <source>
        <dbReference type="ARBA" id="ARBA00022448"/>
    </source>
</evidence>
<evidence type="ECO:0000256" key="2">
    <source>
        <dbReference type="ARBA" id="ARBA00013804"/>
    </source>
</evidence>
<dbReference type="GO" id="GO:0061709">
    <property type="term" value="P:reticulophagy"/>
    <property type="evidence" value="ECO:0007669"/>
    <property type="project" value="TreeGrafter"/>
</dbReference>
<dbReference type="GO" id="GO:0034727">
    <property type="term" value="P:piecemeal microautophagy of the nucleus"/>
    <property type="evidence" value="ECO:0007669"/>
    <property type="project" value="TreeGrafter"/>
</dbReference>
<dbReference type="GO" id="GO:0060090">
    <property type="term" value="F:molecular adaptor activity"/>
    <property type="evidence" value="ECO:0007669"/>
    <property type="project" value="TreeGrafter"/>
</dbReference>
<accession>A0A6A6I2U5</accession>
<reference evidence="12" key="1">
    <citation type="journal article" date="2020" name="Stud. Mycol.">
        <title>101 Dothideomycetes genomes: a test case for predicting lifestyles and emergence of pathogens.</title>
        <authorList>
            <person name="Haridas S."/>
            <person name="Albert R."/>
            <person name="Binder M."/>
            <person name="Bloem J."/>
            <person name="Labutti K."/>
            <person name="Salamov A."/>
            <person name="Andreopoulos B."/>
            <person name="Baker S."/>
            <person name="Barry K."/>
            <person name="Bills G."/>
            <person name="Bluhm B."/>
            <person name="Cannon C."/>
            <person name="Castanera R."/>
            <person name="Culley D."/>
            <person name="Daum C."/>
            <person name="Ezra D."/>
            <person name="Gonzalez J."/>
            <person name="Henrissat B."/>
            <person name="Kuo A."/>
            <person name="Liang C."/>
            <person name="Lipzen A."/>
            <person name="Lutzoni F."/>
            <person name="Magnuson J."/>
            <person name="Mondo S."/>
            <person name="Nolan M."/>
            <person name="Ohm R."/>
            <person name="Pangilinan J."/>
            <person name="Park H.-J."/>
            <person name="Ramirez L."/>
            <person name="Alfaro M."/>
            <person name="Sun H."/>
            <person name="Tritt A."/>
            <person name="Yoshinaga Y."/>
            <person name="Zwiers L.-H."/>
            <person name="Turgeon B."/>
            <person name="Goodwin S."/>
            <person name="Spatafora J."/>
            <person name="Crous P."/>
            <person name="Grigoriev I."/>
        </authorList>
    </citation>
    <scope>NUCLEOTIDE SEQUENCE</scope>
    <source>
        <strain evidence="12">CBS 122368</strain>
    </source>
</reference>
<dbReference type="Pfam" id="PF04108">
    <property type="entry name" value="ATG17_like"/>
    <property type="match status" value="1"/>
</dbReference>
<dbReference type="EMBL" id="ML987203">
    <property type="protein sequence ID" value="KAF2244292.1"/>
    <property type="molecule type" value="Genomic_DNA"/>
</dbReference>
<proteinExistence type="inferred from homology"/>
<dbReference type="InterPro" id="IPR045326">
    <property type="entry name" value="ATG17-like_dom"/>
</dbReference>
<organism evidence="12 13">
    <name type="scientific">Trematosphaeria pertusa</name>
    <dbReference type="NCBI Taxonomy" id="390896"/>
    <lineage>
        <taxon>Eukaryota</taxon>
        <taxon>Fungi</taxon>
        <taxon>Dikarya</taxon>
        <taxon>Ascomycota</taxon>
        <taxon>Pezizomycotina</taxon>
        <taxon>Dothideomycetes</taxon>
        <taxon>Pleosporomycetidae</taxon>
        <taxon>Pleosporales</taxon>
        <taxon>Massarineae</taxon>
        <taxon>Trematosphaeriaceae</taxon>
        <taxon>Trematosphaeria</taxon>
    </lineage>
</organism>
<feature type="region of interest" description="Disordered" evidence="9">
    <location>
        <begin position="1164"/>
        <end position="1270"/>
    </location>
</feature>
<feature type="coiled-coil region" evidence="8">
    <location>
        <begin position="545"/>
        <end position="572"/>
    </location>
</feature>
<evidence type="ECO:0000256" key="6">
    <source>
        <dbReference type="ARBA" id="ARBA00023054"/>
    </source>
</evidence>
<feature type="coiled-coil region" evidence="8">
    <location>
        <begin position="795"/>
        <end position="892"/>
    </location>
</feature>
<feature type="compositionally biased region" description="Low complexity" evidence="9">
    <location>
        <begin position="69"/>
        <end position="81"/>
    </location>
</feature>
<dbReference type="GO" id="GO:1990316">
    <property type="term" value="C:Atg1/ULK1 kinase complex"/>
    <property type="evidence" value="ECO:0007669"/>
    <property type="project" value="TreeGrafter"/>
</dbReference>
<comment type="function">
    <text evidence="7">Involved in cytoplasm to vacuole transport (Cvt), pexophagy, mitophagy and nucleophagy. Recruits mitochondria for their selective degradation via autophagy (mitophagy) during starvation. Works as scaffold proteins that recruit ATG proteins to the pre-autophagosome (PAS), the site of vesicle/autophagosome formation. Required for the Cvt vesicles completion.</text>
</comment>
<dbReference type="GO" id="GO:0034517">
    <property type="term" value="P:ribophagy"/>
    <property type="evidence" value="ECO:0007669"/>
    <property type="project" value="TreeGrafter"/>
</dbReference>
<evidence type="ECO:0000256" key="4">
    <source>
        <dbReference type="ARBA" id="ARBA00022927"/>
    </source>
</evidence>
<evidence type="ECO:0000256" key="5">
    <source>
        <dbReference type="ARBA" id="ARBA00023006"/>
    </source>
</evidence>
<protein>
    <recommendedName>
        <fullName evidence="2 7">Autophagy-related protein 11</fullName>
    </recommendedName>
</protein>
<dbReference type="GO" id="GO:0000045">
    <property type="term" value="P:autophagosome assembly"/>
    <property type="evidence" value="ECO:0007669"/>
    <property type="project" value="UniProtKB-UniRule"/>
</dbReference>
<feature type="compositionally biased region" description="Polar residues" evidence="9">
    <location>
        <begin position="1178"/>
        <end position="1188"/>
    </location>
</feature>
<dbReference type="GO" id="GO:1903599">
    <property type="term" value="P:positive regulation of autophagy of mitochondrion"/>
    <property type="evidence" value="ECO:0007669"/>
    <property type="project" value="UniProtKB-UniRule"/>
</dbReference>
<dbReference type="InterPro" id="IPR019460">
    <property type="entry name" value="Atg11_C"/>
</dbReference>
<feature type="compositionally biased region" description="Basic and acidic residues" evidence="9">
    <location>
        <begin position="1254"/>
        <end position="1270"/>
    </location>
</feature>
<keyword evidence="5 7" id="KW-0072">Autophagy</keyword>
<dbReference type="Proteomes" id="UP000800094">
    <property type="component" value="Unassembled WGS sequence"/>
</dbReference>
<name>A0A6A6I2U5_9PLEO</name>
<dbReference type="GO" id="GO:0019901">
    <property type="term" value="F:protein kinase binding"/>
    <property type="evidence" value="ECO:0007669"/>
    <property type="project" value="TreeGrafter"/>
</dbReference>
<comment type="similarity">
    <text evidence="1 7">Belongs to the ATG11 family.</text>
</comment>
<dbReference type="GeneID" id="54584506"/>
<keyword evidence="7" id="KW-0926">Vacuole</keyword>
<evidence type="ECO:0000259" key="11">
    <source>
        <dbReference type="Pfam" id="PF10377"/>
    </source>
</evidence>
<feature type="domain" description="Autophagy-related protein 11 C-terminal" evidence="11">
    <location>
        <begin position="1035"/>
        <end position="1163"/>
    </location>
</feature>
<feature type="compositionally biased region" description="Basic and acidic residues" evidence="9">
    <location>
        <begin position="614"/>
        <end position="624"/>
    </location>
</feature>
<feature type="region of interest" description="Disordered" evidence="9">
    <location>
        <begin position="62"/>
        <end position="81"/>
    </location>
</feature>
<dbReference type="GO" id="GO:0000422">
    <property type="term" value="P:autophagy of mitochondrion"/>
    <property type="evidence" value="ECO:0007669"/>
    <property type="project" value="TreeGrafter"/>
</dbReference>
<comment type="subunit">
    <text evidence="7">Homodimer.</text>
</comment>
<feature type="region of interest" description="Disordered" evidence="9">
    <location>
        <begin position="580"/>
        <end position="624"/>
    </location>
</feature>
<feature type="region of interest" description="Disordered" evidence="9">
    <location>
        <begin position="969"/>
        <end position="989"/>
    </location>
</feature>
<evidence type="ECO:0000256" key="1">
    <source>
        <dbReference type="ARBA" id="ARBA00009729"/>
    </source>
</evidence>
<evidence type="ECO:0000259" key="10">
    <source>
        <dbReference type="Pfam" id="PF04108"/>
    </source>
</evidence>
<dbReference type="GO" id="GO:0034045">
    <property type="term" value="C:phagophore assembly site membrane"/>
    <property type="evidence" value="ECO:0007669"/>
    <property type="project" value="UniProtKB-SubCell"/>
</dbReference>
<gene>
    <name evidence="12" type="ORF">BU26DRAFT_533747</name>
</gene>
<comment type="subcellular location">
    <subcellularLocation>
        <location evidence="7">Preautophagosomal structure membrane</location>
        <topology evidence="7">Peripheral membrane protein</topology>
    </subcellularLocation>
    <subcellularLocation>
        <location evidence="7">Vacuole membrane</location>
        <topology evidence="7">Peripheral membrane protein</topology>
    </subcellularLocation>
    <text evidence="7">During pexophagy, accumulates in the vacuolar membrane region, where the peroxisomes contact the vacuole.</text>
</comment>
<dbReference type="AlphaFoldDB" id="A0A6A6I2U5"/>